<keyword evidence="1" id="KW-0812">Transmembrane</keyword>
<evidence type="ECO:0000313" key="2">
    <source>
        <dbReference type="EMBL" id="GAA4836652.1"/>
    </source>
</evidence>
<comment type="caution">
    <text evidence="2">The sequence shown here is derived from an EMBL/GenBank/DDBJ whole genome shotgun (WGS) entry which is preliminary data.</text>
</comment>
<evidence type="ECO:0000313" key="3">
    <source>
        <dbReference type="Proteomes" id="UP001500298"/>
    </source>
</evidence>
<evidence type="ECO:0000256" key="1">
    <source>
        <dbReference type="SAM" id="Phobius"/>
    </source>
</evidence>
<reference evidence="3" key="1">
    <citation type="journal article" date="2019" name="Int. J. Syst. Evol. Microbiol.">
        <title>The Global Catalogue of Microorganisms (GCM) 10K type strain sequencing project: providing services to taxonomists for standard genome sequencing and annotation.</title>
        <authorList>
            <consortium name="The Broad Institute Genomics Platform"/>
            <consortium name="The Broad Institute Genome Sequencing Center for Infectious Disease"/>
            <person name="Wu L."/>
            <person name="Ma J."/>
        </authorList>
    </citation>
    <scope>NUCLEOTIDE SEQUENCE [LARGE SCALE GENOMIC DNA]</scope>
    <source>
        <strain evidence="3">JCM 18326</strain>
    </source>
</reference>
<sequence length="128" mass="14512">MHELVFSVFLLSMIFILTISGILSNKKKSKGKDVKKILGKTPEHLQALQLAGPLHNISPNTAIGSKALYQKDGIEVYVTVTKIDRSKEMDDQKKAWEMQENAYKQKIQWLLWAIVATFIGGILEWGLR</sequence>
<feature type="transmembrane region" description="Helical" evidence="1">
    <location>
        <begin position="6"/>
        <end position="23"/>
    </location>
</feature>
<feature type="transmembrane region" description="Helical" evidence="1">
    <location>
        <begin position="109"/>
        <end position="127"/>
    </location>
</feature>
<name>A0ABP9DBG0_9BACT</name>
<keyword evidence="1" id="KW-0472">Membrane</keyword>
<protein>
    <recommendedName>
        <fullName evidence="4">DUF3592 domain-containing protein</fullName>
    </recommendedName>
</protein>
<dbReference type="EMBL" id="BAABJX010000033">
    <property type="protein sequence ID" value="GAA4836652.1"/>
    <property type="molecule type" value="Genomic_DNA"/>
</dbReference>
<keyword evidence="3" id="KW-1185">Reference proteome</keyword>
<keyword evidence="1" id="KW-1133">Transmembrane helix</keyword>
<gene>
    <name evidence="2" type="ORF">GCM10023331_22330</name>
</gene>
<accession>A0ABP9DBG0</accession>
<dbReference type="Proteomes" id="UP001500298">
    <property type="component" value="Unassembled WGS sequence"/>
</dbReference>
<evidence type="ECO:0008006" key="4">
    <source>
        <dbReference type="Google" id="ProtNLM"/>
    </source>
</evidence>
<proteinExistence type="predicted"/>
<organism evidence="2 3">
    <name type="scientific">Algivirga pacifica</name>
    <dbReference type="NCBI Taxonomy" id="1162670"/>
    <lineage>
        <taxon>Bacteria</taxon>
        <taxon>Pseudomonadati</taxon>
        <taxon>Bacteroidota</taxon>
        <taxon>Cytophagia</taxon>
        <taxon>Cytophagales</taxon>
        <taxon>Flammeovirgaceae</taxon>
        <taxon>Algivirga</taxon>
    </lineage>
</organism>